<keyword evidence="3" id="KW-0813">Transport</keyword>
<feature type="domain" description="Multidrug resistance protein MdtA-like barrel-sandwich hybrid" evidence="4">
    <location>
        <begin position="89"/>
        <end position="219"/>
    </location>
</feature>
<feature type="domain" description="Multidrug resistance protein MdtA-like C-terminal permuted SH3" evidence="6">
    <location>
        <begin position="310"/>
        <end position="367"/>
    </location>
</feature>
<dbReference type="Gene3D" id="2.40.420.20">
    <property type="match status" value="1"/>
</dbReference>
<comment type="similarity">
    <text evidence="2">Belongs to the membrane fusion protein (MFP) (TC 8.A.1) family.</text>
</comment>
<gene>
    <name evidence="7" type="ORF">QFI66_007345</name>
</gene>
<dbReference type="Pfam" id="PF25954">
    <property type="entry name" value="Beta-barrel_RND_2"/>
    <property type="match status" value="1"/>
</dbReference>
<evidence type="ECO:0000259" key="5">
    <source>
        <dbReference type="Pfam" id="PF25954"/>
    </source>
</evidence>
<dbReference type="PANTHER" id="PTHR30469">
    <property type="entry name" value="MULTIDRUG RESISTANCE PROTEIN MDTA"/>
    <property type="match status" value="1"/>
</dbReference>
<dbReference type="Gene3D" id="1.10.287.470">
    <property type="entry name" value="Helix hairpin bin"/>
    <property type="match status" value="1"/>
</dbReference>
<dbReference type="SUPFAM" id="SSF111369">
    <property type="entry name" value="HlyD-like secretion proteins"/>
    <property type="match status" value="1"/>
</dbReference>
<evidence type="ECO:0000256" key="3">
    <source>
        <dbReference type="ARBA" id="ARBA00022448"/>
    </source>
</evidence>
<dbReference type="InterPro" id="IPR006143">
    <property type="entry name" value="RND_pump_MFP"/>
</dbReference>
<dbReference type="Pfam" id="PF25967">
    <property type="entry name" value="RND-MFP_C"/>
    <property type="match status" value="1"/>
</dbReference>
<evidence type="ECO:0000313" key="8">
    <source>
        <dbReference type="Proteomes" id="UP001334005"/>
    </source>
</evidence>
<evidence type="ECO:0000313" key="7">
    <source>
        <dbReference type="EMBL" id="MEK0247929.1"/>
    </source>
</evidence>
<dbReference type="RefSeq" id="WP_331834267.1">
    <property type="nucleotide sequence ID" value="NZ_JARXNH020000051.1"/>
</dbReference>
<keyword evidence="8" id="KW-1185">Reference proteome</keyword>
<evidence type="ECO:0000259" key="4">
    <source>
        <dbReference type="Pfam" id="PF25917"/>
    </source>
</evidence>
<sequence>MSNEFILSLRQCLHHLSGAARNIPLLSFIPLVIMVFAISLLTGCGEKTIDTPKPARPVRYLVIASPTSFADLQRTGEIHAHDETALSFRLDGRILSRRVDIGDRVKAGQRLATLDDVSVKNRLAAAQADVESAKASAQAAGLNLIRMQKLMPTGAIARAQLDSVRADWLVANARLKSSVAARRDAEENLSWTRLVAPADGVITGVSASAGEVVNAGQTVLTLAAGDARDAVFATTEPAQLLAQKGAAFRVYLLDDPAVSTTGILRDISPQADPLTRTWRVRLSLPQPPAAMALGASVTVALPVPRASGYVIPASALSRSGDRPAVFVIDSRMQAQLRQVVPAGYTASSIIIASGLHPGDRVITAGVSKLRSGENVTAGERQP</sequence>
<evidence type="ECO:0000256" key="2">
    <source>
        <dbReference type="ARBA" id="ARBA00009477"/>
    </source>
</evidence>
<name>A0ABU8Z2W6_9ENTR</name>
<dbReference type="InterPro" id="IPR058792">
    <property type="entry name" value="Beta-barrel_RND_2"/>
</dbReference>
<evidence type="ECO:0000256" key="1">
    <source>
        <dbReference type="ARBA" id="ARBA00004196"/>
    </source>
</evidence>
<dbReference type="Pfam" id="PF25917">
    <property type="entry name" value="BSH_RND"/>
    <property type="match status" value="1"/>
</dbReference>
<dbReference type="InterPro" id="IPR058627">
    <property type="entry name" value="MdtA-like_C"/>
</dbReference>
<organism evidence="7 8">
    <name type="scientific">Raoultella scottii</name>
    <dbReference type="NCBI Taxonomy" id="3040937"/>
    <lineage>
        <taxon>Bacteria</taxon>
        <taxon>Pseudomonadati</taxon>
        <taxon>Pseudomonadota</taxon>
        <taxon>Gammaproteobacteria</taxon>
        <taxon>Enterobacterales</taxon>
        <taxon>Enterobacteriaceae</taxon>
        <taxon>Klebsiella/Raoultella group</taxon>
        <taxon>Raoultella</taxon>
    </lineage>
</organism>
<dbReference type="Proteomes" id="UP001334005">
    <property type="component" value="Unassembled WGS sequence"/>
</dbReference>
<dbReference type="NCBIfam" id="TIGR01730">
    <property type="entry name" value="RND_mfp"/>
    <property type="match status" value="1"/>
</dbReference>
<reference evidence="7 8" key="1">
    <citation type="submission" date="2024-03" db="EMBL/GenBank/DDBJ databases">
        <title>Two novel Raoultella species associated with bleeding cankers of broadleaf hosts, Raoultella scottia sp. nov. and Raoultella lignicola sp. nov.</title>
        <authorList>
            <person name="Brady C.L."/>
        </authorList>
    </citation>
    <scope>NUCLEOTIDE SEQUENCE [LARGE SCALE GENOMIC DNA]</scope>
    <source>
        <strain evidence="7 8">BAC 10a-01-01</strain>
    </source>
</reference>
<dbReference type="Gene3D" id="2.40.30.170">
    <property type="match status" value="1"/>
</dbReference>
<dbReference type="EMBL" id="JARXNH020000051">
    <property type="protein sequence ID" value="MEK0247929.1"/>
    <property type="molecule type" value="Genomic_DNA"/>
</dbReference>
<accession>A0ABU8Z2W6</accession>
<protein>
    <submittedName>
        <fullName evidence="7">Efflux RND transporter periplasmic adaptor subunit</fullName>
    </submittedName>
</protein>
<comment type="subcellular location">
    <subcellularLocation>
        <location evidence="1">Cell envelope</location>
    </subcellularLocation>
</comment>
<dbReference type="InterPro" id="IPR058625">
    <property type="entry name" value="MdtA-like_BSH"/>
</dbReference>
<comment type="caution">
    <text evidence="7">The sequence shown here is derived from an EMBL/GenBank/DDBJ whole genome shotgun (WGS) entry which is preliminary data.</text>
</comment>
<proteinExistence type="inferred from homology"/>
<evidence type="ECO:0000259" key="6">
    <source>
        <dbReference type="Pfam" id="PF25967"/>
    </source>
</evidence>
<dbReference type="Gene3D" id="2.40.50.100">
    <property type="match status" value="1"/>
</dbReference>
<feature type="domain" description="CusB-like beta-barrel" evidence="5">
    <location>
        <begin position="240"/>
        <end position="301"/>
    </location>
</feature>
<dbReference type="PANTHER" id="PTHR30469:SF15">
    <property type="entry name" value="HLYD FAMILY OF SECRETION PROTEINS"/>
    <property type="match status" value="1"/>
</dbReference>